<evidence type="ECO:0000313" key="1">
    <source>
        <dbReference type="RefSeq" id="XP_042577060.1"/>
    </source>
</evidence>
<dbReference type="AlphaFoldDB" id="A0A9Q9ZX92"/>
<dbReference type="RefSeq" id="XP_042577060.1">
    <property type="nucleotide sequence ID" value="XM_042721126.1"/>
</dbReference>
<dbReference type="Proteomes" id="UP001155660">
    <property type="component" value="Chromosome B3"/>
</dbReference>
<dbReference type="KEGG" id="ccar:109065270"/>
<organism evidence="1">
    <name type="scientific">Cyprinus carpio</name>
    <name type="common">Common carp</name>
    <dbReference type="NCBI Taxonomy" id="7962"/>
    <lineage>
        <taxon>Eukaryota</taxon>
        <taxon>Metazoa</taxon>
        <taxon>Chordata</taxon>
        <taxon>Craniata</taxon>
        <taxon>Vertebrata</taxon>
        <taxon>Euteleostomi</taxon>
        <taxon>Actinopterygii</taxon>
        <taxon>Neopterygii</taxon>
        <taxon>Teleostei</taxon>
        <taxon>Ostariophysi</taxon>
        <taxon>Cypriniformes</taxon>
        <taxon>Cyprinidae</taxon>
        <taxon>Cyprininae</taxon>
        <taxon>Cyprinus</taxon>
    </lineage>
</organism>
<sequence length="225" mass="25746">MLAEHLTSKKTKFFFLFLSQVLKPLAEFNVMFQAEGVMIHRLHREMTSLVRRFMGRFLPASLIADVPLKDIKFKEASLQFPDKELFLGAAAQTFLEDNMDELSSSVPMMIKAVRDFFVAVTTKMMTAFPLDNIILQNLTVLDPESQHQFSPNSVIELGRSLPQLRLDLDSFREEVVEYQVLGREDLPQEQCIIREGVQHGAAHSYTPSRAVLLAAKHCTFKYNHQ</sequence>
<dbReference type="GeneID" id="109065270"/>
<proteinExistence type="predicted"/>
<accession>A0A9Q9ZX92</accession>
<dbReference type="OrthoDB" id="6159421at2759"/>
<protein>
    <submittedName>
        <fullName evidence="1">Uncharacterized protein LOC109065270</fullName>
    </submittedName>
</protein>
<reference evidence="1" key="1">
    <citation type="submission" date="2025-08" db="UniProtKB">
        <authorList>
            <consortium name="RefSeq"/>
        </authorList>
    </citation>
    <scope>IDENTIFICATION</scope>
    <source>
        <tissue evidence="1">Muscle</tissue>
    </source>
</reference>
<name>A0A9Q9ZX92_CYPCA</name>
<gene>
    <name evidence="1" type="primary">LOC109065270</name>
</gene>